<protein>
    <submittedName>
        <fullName evidence="2">Cell division integral membrane protein, YggT and half-length relatives</fullName>
    </submittedName>
</protein>
<dbReference type="PANTHER" id="PTHR33219:SF14">
    <property type="entry name" value="PROTEIN COFACTOR ASSEMBLY OF COMPLEX C SUBUNIT B CCB3, CHLOROPLASTIC-RELATED"/>
    <property type="match status" value="1"/>
</dbReference>
<evidence type="ECO:0000256" key="1">
    <source>
        <dbReference type="SAM" id="Phobius"/>
    </source>
</evidence>
<dbReference type="PANTHER" id="PTHR33219">
    <property type="entry name" value="YLMG HOMOLOG PROTEIN 2, CHLOROPLASTIC"/>
    <property type="match status" value="1"/>
</dbReference>
<dbReference type="EMBL" id="UOEQ01000126">
    <property type="protein sequence ID" value="VAW17121.1"/>
    <property type="molecule type" value="Genomic_DNA"/>
</dbReference>
<proteinExistence type="predicted"/>
<reference evidence="2" key="1">
    <citation type="submission" date="2018-06" db="EMBL/GenBank/DDBJ databases">
        <authorList>
            <person name="Zhirakovskaya E."/>
        </authorList>
    </citation>
    <scope>NUCLEOTIDE SEQUENCE</scope>
</reference>
<dbReference type="GO" id="GO:0051301">
    <property type="term" value="P:cell division"/>
    <property type="evidence" value="ECO:0007669"/>
    <property type="project" value="UniProtKB-KW"/>
</dbReference>
<accession>A0A3B0TES1</accession>
<dbReference type="InterPro" id="IPR003425">
    <property type="entry name" value="CCB3/YggT"/>
</dbReference>
<keyword evidence="1" id="KW-1133">Transmembrane helix</keyword>
<keyword evidence="1" id="KW-0472">Membrane</keyword>
<dbReference type="AlphaFoldDB" id="A0A3B0TES1"/>
<sequence>MRAILEVVILLLDLYWWVLLAMIVLSWLISFNVINTANQFVATVHRVVTSLTEPLLKPIRRVVPAVGGLDLSPIILFVGLFFVRRVIILYIYPNVF</sequence>
<dbReference type="Pfam" id="PF02325">
    <property type="entry name" value="CCB3_YggT"/>
    <property type="match status" value="1"/>
</dbReference>
<dbReference type="GO" id="GO:0016020">
    <property type="term" value="C:membrane"/>
    <property type="evidence" value="ECO:0007669"/>
    <property type="project" value="InterPro"/>
</dbReference>
<keyword evidence="1" id="KW-0812">Transmembrane</keyword>
<keyword evidence="2" id="KW-0132">Cell division</keyword>
<organism evidence="2">
    <name type="scientific">hydrothermal vent metagenome</name>
    <dbReference type="NCBI Taxonomy" id="652676"/>
    <lineage>
        <taxon>unclassified sequences</taxon>
        <taxon>metagenomes</taxon>
        <taxon>ecological metagenomes</taxon>
    </lineage>
</organism>
<name>A0A3B0TES1_9ZZZZ</name>
<gene>
    <name evidence="2" type="ORF">MNBD_ALPHA11-1501</name>
</gene>
<keyword evidence="2" id="KW-0131">Cell cycle</keyword>
<feature type="transmembrane region" description="Helical" evidence="1">
    <location>
        <begin position="7"/>
        <end position="29"/>
    </location>
</feature>
<evidence type="ECO:0000313" key="2">
    <source>
        <dbReference type="EMBL" id="VAW17121.1"/>
    </source>
</evidence>